<keyword evidence="4 8" id="KW-0378">Hydrolase</keyword>
<evidence type="ECO:0000256" key="8">
    <source>
        <dbReference type="RuleBase" id="RU000549"/>
    </source>
</evidence>
<name>A0A9Q1GTU2_9CARY</name>
<reference evidence="11" key="1">
    <citation type="submission" date="2022-04" db="EMBL/GenBank/DDBJ databases">
        <title>Carnegiea gigantea Genome sequencing and assembly v2.</title>
        <authorList>
            <person name="Copetti D."/>
            <person name="Sanderson M.J."/>
            <person name="Burquez A."/>
            <person name="Wojciechowski M.F."/>
        </authorList>
    </citation>
    <scope>NUCLEOTIDE SEQUENCE</scope>
    <source>
        <strain evidence="11">SGP5-SGP5p</strain>
        <tissue evidence="11">Aerial part</tissue>
    </source>
</reference>
<accession>A0A9Q1GTU2</accession>
<keyword evidence="12" id="KW-1185">Reference proteome</keyword>
<evidence type="ECO:0000256" key="1">
    <source>
        <dbReference type="ARBA" id="ARBA00007039"/>
    </source>
</evidence>
<dbReference type="GO" id="GO:0009368">
    <property type="term" value="C:endopeptidase Clp complex"/>
    <property type="evidence" value="ECO:0007669"/>
    <property type="project" value="TreeGrafter"/>
</dbReference>
<protein>
    <recommendedName>
        <fullName evidence="9">ATP-dependent Clp protease proteolytic subunit</fullName>
        <ecNumber evidence="8">3.4.21.92</ecNumber>
    </recommendedName>
</protein>
<dbReference type="PROSITE" id="PS00381">
    <property type="entry name" value="CLP_PROTEASE_SER"/>
    <property type="match status" value="1"/>
</dbReference>
<evidence type="ECO:0000256" key="2">
    <source>
        <dbReference type="ARBA" id="ARBA00022640"/>
    </source>
</evidence>
<dbReference type="PANTHER" id="PTHR10381:SF15">
    <property type="entry name" value="CHLOROPLASTIC ATP-DEPENDENT CLP PROTEASE PROTEOLYTIC SUBUNIT 1"/>
    <property type="match status" value="1"/>
</dbReference>
<evidence type="ECO:0000256" key="6">
    <source>
        <dbReference type="PROSITE-ProRule" id="PRU10085"/>
    </source>
</evidence>
<evidence type="ECO:0000256" key="9">
    <source>
        <dbReference type="RuleBase" id="RU003567"/>
    </source>
</evidence>
<dbReference type="SUPFAM" id="SSF52096">
    <property type="entry name" value="ClpP/crotonase"/>
    <property type="match status" value="1"/>
</dbReference>
<organism evidence="11 12">
    <name type="scientific">Carnegiea gigantea</name>
    <dbReference type="NCBI Taxonomy" id="171969"/>
    <lineage>
        <taxon>Eukaryota</taxon>
        <taxon>Viridiplantae</taxon>
        <taxon>Streptophyta</taxon>
        <taxon>Embryophyta</taxon>
        <taxon>Tracheophyta</taxon>
        <taxon>Spermatophyta</taxon>
        <taxon>Magnoliopsida</taxon>
        <taxon>eudicotyledons</taxon>
        <taxon>Gunneridae</taxon>
        <taxon>Pentapetalae</taxon>
        <taxon>Caryophyllales</taxon>
        <taxon>Cactineae</taxon>
        <taxon>Cactaceae</taxon>
        <taxon>Cactoideae</taxon>
        <taxon>Echinocereeae</taxon>
        <taxon>Carnegiea</taxon>
    </lineage>
</organism>
<dbReference type="InterPro" id="IPR018215">
    <property type="entry name" value="ClpP_Ser_AS"/>
</dbReference>
<dbReference type="GO" id="GO:0006515">
    <property type="term" value="P:protein quality control for misfolded or incompletely synthesized proteins"/>
    <property type="evidence" value="ECO:0007669"/>
    <property type="project" value="TreeGrafter"/>
</dbReference>
<dbReference type="GO" id="GO:0004252">
    <property type="term" value="F:serine-type endopeptidase activity"/>
    <property type="evidence" value="ECO:0007669"/>
    <property type="project" value="UniProtKB-EC"/>
</dbReference>
<dbReference type="PROSITE" id="PS00382">
    <property type="entry name" value="CLP_PROTEASE_HIS"/>
    <property type="match status" value="1"/>
</dbReference>
<proteinExistence type="inferred from homology"/>
<comment type="similarity">
    <text evidence="1 9">Belongs to the peptidase S14 family.</text>
</comment>
<feature type="active site" evidence="7">
    <location>
        <position position="142"/>
    </location>
</feature>
<dbReference type="Gene3D" id="3.90.226.10">
    <property type="entry name" value="2-enoyl-CoA Hydratase, Chain A, domain 1"/>
    <property type="match status" value="1"/>
</dbReference>
<evidence type="ECO:0000256" key="10">
    <source>
        <dbReference type="SAM" id="Phobius"/>
    </source>
</evidence>
<evidence type="ECO:0000313" key="12">
    <source>
        <dbReference type="Proteomes" id="UP001153076"/>
    </source>
</evidence>
<dbReference type="PRINTS" id="PR00127">
    <property type="entry name" value="CLPPROTEASEP"/>
</dbReference>
<keyword evidence="5 8" id="KW-0720">Serine protease</keyword>
<dbReference type="GO" id="GO:0004176">
    <property type="term" value="F:ATP-dependent peptidase activity"/>
    <property type="evidence" value="ECO:0007669"/>
    <property type="project" value="InterPro"/>
</dbReference>
<feature type="active site" evidence="6">
    <location>
        <position position="117"/>
    </location>
</feature>
<keyword evidence="3 8" id="KW-0645">Protease</keyword>
<keyword evidence="10" id="KW-0472">Membrane</keyword>
<evidence type="ECO:0000256" key="3">
    <source>
        <dbReference type="ARBA" id="ARBA00022670"/>
    </source>
</evidence>
<sequence length="222" mass="25197">MPLEIISKLKTELDKLTKYCIIKLKIKEVLNASFTPQVPVRLPGDEEISWVDLTKQLNHNRILFLCEELDTDISNDIISLMLYLGVEDKIINGMTMYNAMQFVPTALSTICLGMAASMASYILVGGEYKKRVAFPHARIMIHQPSAALNSSDGKWEVSEFYSELEELMAIRETVTRGYSERTSKPIWIISQDMERDFFMSATEAKAYGIIDLIKGTSKKQNI</sequence>
<keyword evidence="2" id="KW-0934">Plastid</keyword>
<evidence type="ECO:0000256" key="7">
    <source>
        <dbReference type="PROSITE-ProRule" id="PRU10086"/>
    </source>
</evidence>
<dbReference type="EMBL" id="JAKOGI010001474">
    <property type="protein sequence ID" value="KAJ8425444.1"/>
    <property type="molecule type" value="Genomic_DNA"/>
</dbReference>
<dbReference type="EC" id="3.4.21.92" evidence="8"/>
<dbReference type="CDD" id="cd07017">
    <property type="entry name" value="S14_ClpP_2"/>
    <property type="match status" value="1"/>
</dbReference>
<dbReference type="InterPro" id="IPR033135">
    <property type="entry name" value="ClpP_His_AS"/>
</dbReference>
<keyword evidence="10" id="KW-0812">Transmembrane</keyword>
<dbReference type="Pfam" id="PF00574">
    <property type="entry name" value="CLP_protease"/>
    <property type="match status" value="1"/>
</dbReference>
<dbReference type="InterPro" id="IPR029045">
    <property type="entry name" value="ClpP/crotonase-like_dom_sf"/>
</dbReference>
<dbReference type="OrthoDB" id="1882605at2759"/>
<feature type="transmembrane region" description="Helical" evidence="10">
    <location>
        <begin position="102"/>
        <end position="124"/>
    </location>
</feature>
<dbReference type="Proteomes" id="UP001153076">
    <property type="component" value="Unassembled WGS sequence"/>
</dbReference>
<dbReference type="PANTHER" id="PTHR10381">
    <property type="entry name" value="ATP-DEPENDENT CLP PROTEASE PROTEOLYTIC SUBUNIT"/>
    <property type="match status" value="1"/>
</dbReference>
<gene>
    <name evidence="11" type="ORF">Cgig2_032244</name>
</gene>
<dbReference type="GO" id="GO:0009532">
    <property type="term" value="C:plastid stroma"/>
    <property type="evidence" value="ECO:0007669"/>
    <property type="project" value="UniProtKB-ARBA"/>
</dbReference>
<comment type="caution">
    <text evidence="11">The sequence shown here is derived from an EMBL/GenBank/DDBJ whole genome shotgun (WGS) entry which is preliminary data.</text>
</comment>
<dbReference type="InterPro" id="IPR023562">
    <property type="entry name" value="ClpP/TepA"/>
</dbReference>
<evidence type="ECO:0000313" key="11">
    <source>
        <dbReference type="EMBL" id="KAJ8425444.1"/>
    </source>
</evidence>
<dbReference type="GO" id="GO:0051117">
    <property type="term" value="F:ATPase binding"/>
    <property type="evidence" value="ECO:0007669"/>
    <property type="project" value="TreeGrafter"/>
</dbReference>
<dbReference type="InterPro" id="IPR001907">
    <property type="entry name" value="ClpP"/>
</dbReference>
<keyword evidence="10" id="KW-1133">Transmembrane helix</keyword>
<evidence type="ECO:0000256" key="5">
    <source>
        <dbReference type="ARBA" id="ARBA00022825"/>
    </source>
</evidence>
<evidence type="ECO:0000256" key="4">
    <source>
        <dbReference type="ARBA" id="ARBA00022801"/>
    </source>
</evidence>
<dbReference type="AlphaFoldDB" id="A0A9Q1GTU2"/>